<reference evidence="7" key="1">
    <citation type="submission" date="2017-02" db="UniProtKB">
        <authorList>
            <consortium name="WormBaseParasite"/>
        </authorList>
    </citation>
    <scope>IDENTIFICATION</scope>
</reference>
<dbReference type="Proteomes" id="UP000278807">
    <property type="component" value="Unassembled WGS sequence"/>
</dbReference>
<evidence type="ECO:0000256" key="3">
    <source>
        <dbReference type="SAM" id="MobiDB-lite"/>
    </source>
</evidence>
<evidence type="ECO:0000259" key="4">
    <source>
        <dbReference type="PROSITE" id="PS50835"/>
    </source>
</evidence>
<dbReference type="OrthoDB" id="10012075at2759"/>
<evidence type="ECO:0000313" key="5">
    <source>
        <dbReference type="EMBL" id="VDN98032.1"/>
    </source>
</evidence>
<dbReference type="SUPFAM" id="SSF48726">
    <property type="entry name" value="Immunoglobulin"/>
    <property type="match status" value="2"/>
</dbReference>
<dbReference type="SMART" id="SM00409">
    <property type="entry name" value="IG"/>
    <property type="match status" value="2"/>
</dbReference>
<reference evidence="5 6" key="2">
    <citation type="submission" date="2018-11" db="EMBL/GenBank/DDBJ databases">
        <authorList>
            <consortium name="Pathogen Informatics"/>
        </authorList>
    </citation>
    <scope>NUCLEOTIDE SEQUENCE [LARGE SCALE GENOMIC DNA]</scope>
</reference>
<accession>A0A0R3T536</accession>
<dbReference type="EMBL" id="UZAE01001006">
    <property type="protein sequence ID" value="VDN98032.1"/>
    <property type="molecule type" value="Genomic_DNA"/>
</dbReference>
<dbReference type="GO" id="GO:0050808">
    <property type="term" value="P:synapse organization"/>
    <property type="evidence" value="ECO:0007669"/>
    <property type="project" value="TreeGrafter"/>
</dbReference>
<dbReference type="PANTHER" id="PTHR45080">
    <property type="entry name" value="CONTACTIN 5"/>
    <property type="match status" value="1"/>
</dbReference>
<feature type="region of interest" description="Disordered" evidence="3">
    <location>
        <begin position="1"/>
        <end position="30"/>
    </location>
</feature>
<dbReference type="Pfam" id="PF00047">
    <property type="entry name" value="ig"/>
    <property type="match status" value="1"/>
</dbReference>
<dbReference type="PROSITE" id="PS50835">
    <property type="entry name" value="IG_LIKE"/>
    <property type="match status" value="2"/>
</dbReference>
<name>A0A0R3T536_RODNA</name>
<dbReference type="WBParaSite" id="HNAJ_0000217401-mRNA-1">
    <property type="protein sequence ID" value="HNAJ_0000217401-mRNA-1"/>
    <property type="gene ID" value="HNAJ_0000217401"/>
</dbReference>
<feature type="domain" description="Ig-like" evidence="4">
    <location>
        <begin position="166"/>
        <end position="324"/>
    </location>
</feature>
<dbReference type="STRING" id="102285.A0A0R3T536"/>
<evidence type="ECO:0000313" key="7">
    <source>
        <dbReference type="WBParaSite" id="HNAJ_0000217401-mRNA-1"/>
    </source>
</evidence>
<dbReference type="PANTHER" id="PTHR45080:SF8">
    <property type="entry name" value="IG-LIKE DOMAIN-CONTAINING PROTEIN"/>
    <property type="match status" value="1"/>
</dbReference>
<proteinExistence type="predicted"/>
<dbReference type="InterPro" id="IPR007110">
    <property type="entry name" value="Ig-like_dom"/>
</dbReference>
<dbReference type="GO" id="GO:0005886">
    <property type="term" value="C:plasma membrane"/>
    <property type="evidence" value="ECO:0007669"/>
    <property type="project" value="TreeGrafter"/>
</dbReference>
<dbReference type="InterPro" id="IPR050958">
    <property type="entry name" value="Cell_Adh-Cytoskel_Orgn"/>
</dbReference>
<dbReference type="AlphaFoldDB" id="A0A0R3T536"/>
<feature type="domain" description="Ig-like" evidence="4">
    <location>
        <begin position="62"/>
        <end position="160"/>
    </location>
</feature>
<organism evidence="7">
    <name type="scientific">Rodentolepis nana</name>
    <name type="common">Dwarf tapeworm</name>
    <name type="synonym">Hymenolepis nana</name>
    <dbReference type="NCBI Taxonomy" id="102285"/>
    <lineage>
        <taxon>Eukaryota</taxon>
        <taxon>Metazoa</taxon>
        <taxon>Spiralia</taxon>
        <taxon>Lophotrochozoa</taxon>
        <taxon>Platyhelminthes</taxon>
        <taxon>Cestoda</taxon>
        <taxon>Eucestoda</taxon>
        <taxon>Cyclophyllidea</taxon>
        <taxon>Hymenolepididae</taxon>
        <taxon>Rodentolepis</taxon>
    </lineage>
</organism>
<evidence type="ECO:0000256" key="1">
    <source>
        <dbReference type="ARBA" id="ARBA00022729"/>
    </source>
</evidence>
<dbReference type="GO" id="GO:0007156">
    <property type="term" value="P:homophilic cell adhesion via plasma membrane adhesion molecules"/>
    <property type="evidence" value="ECO:0007669"/>
    <property type="project" value="TreeGrafter"/>
</dbReference>
<evidence type="ECO:0000256" key="2">
    <source>
        <dbReference type="ARBA" id="ARBA00023157"/>
    </source>
</evidence>
<dbReference type="InterPro" id="IPR003599">
    <property type="entry name" value="Ig_sub"/>
</dbReference>
<keyword evidence="2" id="KW-1015">Disulfide bond</keyword>
<keyword evidence="1" id="KW-0732">Signal</keyword>
<sequence length="397" mass="46357">MRYKLQFAGKDQSSACSPQESDDKSLNKNWSEPIFDKSTFERMKETLKMEHKVNEVVLAIINSSTVLRCRPDKDILSSNEQSNIHFIWRRGGSEESEERKYLIFNHRRIIQDERYYVVMADLNEFKMDLKIDNVKSEDEGEYICMYRRDKEKMIHEKHIYLKMLVPSFINPNGSSNTKVVVREGLTQKLTCNVAGVPTPSIDWYMSTPDGKERKLISAVDQPIRPVVKMGAQILHRKPYQTTMLFATIIGNPIHTLYWEFDHKPIISVNGDCRTGDKYCVTSDREISNPMTLRTRLTIYNLTLEDYGTYSCVVHSPFGAERGFTELVRKKERRIDTASSIETEFFPDLWSPSLWRSSQPEYITQNIHRTTSFKSKLEYSEIILWISILLKIYLLQSL</sequence>
<dbReference type="GO" id="GO:0043025">
    <property type="term" value="C:neuronal cell body"/>
    <property type="evidence" value="ECO:0007669"/>
    <property type="project" value="TreeGrafter"/>
</dbReference>
<dbReference type="GO" id="GO:0030424">
    <property type="term" value="C:axon"/>
    <property type="evidence" value="ECO:0007669"/>
    <property type="project" value="TreeGrafter"/>
</dbReference>
<evidence type="ECO:0000313" key="6">
    <source>
        <dbReference type="Proteomes" id="UP000278807"/>
    </source>
</evidence>
<dbReference type="InterPro" id="IPR036179">
    <property type="entry name" value="Ig-like_dom_sf"/>
</dbReference>
<protein>
    <submittedName>
        <fullName evidence="7">Ig-like domain-containing protein</fullName>
    </submittedName>
</protein>
<dbReference type="CDD" id="cd00096">
    <property type="entry name" value="Ig"/>
    <property type="match status" value="1"/>
</dbReference>
<dbReference type="InterPro" id="IPR013151">
    <property type="entry name" value="Immunoglobulin_dom"/>
</dbReference>
<dbReference type="InterPro" id="IPR013783">
    <property type="entry name" value="Ig-like_fold"/>
</dbReference>
<keyword evidence="6" id="KW-1185">Reference proteome</keyword>
<dbReference type="Gene3D" id="2.60.40.10">
    <property type="entry name" value="Immunoglobulins"/>
    <property type="match status" value="3"/>
</dbReference>
<dbReference type="GO" id="GO:0008046">
    <property type="term" value="F:axon guidance receptor activity"/>
    <property type="evidence" value="ECO:0007669"/>
    <property type="project" value="TreeGrafter"/>
</dbReference>
<gene>
    <name evidence="5" type="ORF">HNAJ_LOCUS2173</name>
</gene>